<feature type="transmembrane region" description="Helical" evidence="4">
    <location>
        <begin position="62"/>
        <end position="81"/>
    </location>
</feature>
<sequence length="83" mass="9425">MKEQTGGNSSNKNFYLLKAIRQRLNVPTFRVVPAFADAPERWRTSMGGFDPATPFAEALINYHNHAVTYMIFVVLTVLHSLKK</sequence>
<reference evidence="5 6" key="1">
    <citation type="journal article" date="2012" name="BMC Genomics">
        <title>Comparative genomic analysis and phylogenetic position of Theileria equi.</title>
        <authorList>
            <person name="Kappmeyer L.S."/>
            <person name="Thiagarajan M."/>
            <person name="Herndon D.R."/>
            <person name="Ramsay J.D."/>
            <person name="Caler E."/>
            <person name="Djikeng A."/>
            <person name="Gillespie J.J."/>
            <person name="Lau A.O."/>
            <person name="Roalson E.H."/>
            <person name="Silva J.C."/>
            <person name="Silva M.G."/>
            <person name="Suarez C.E."/>
            <person name="Ueti M.W."/>
            <person name="Nene V.M."/>
            <person name="Mealey R.H."/>
            <person name="Knowles D.P."/>
            <person name="Brayton K.A."/>
        </authorList>
    </citation>
    <scope>NUCLEOTIDE SEQUENCE [LARGE SCALE GENOMIC DNA]</scope>
    <source>
        <strain evidence="5 6">WA</strain>
    </source>
</reference>
<dbReference type="SUPFAM" id="SSF81464">
    <property type="entry name" value="Cytochrome c oxidase subunit II-like, transmembrane region"/>
    <property type="match status" value="1"/>
</dbReference>
<organism evidence="5 6">
    <name type="scientific">Theileria equi strain WA</name>
    <dbReference type="NCBI Taxonomy" id="1537102"/>
    <lineage>
        <taxon>Eukaryota</taxon>
        <taxon>Sar</taxon>
        <taxon>Alveolata</taxon>
        <taxon>Apicomplexa</taxon>
        <taxon>Aconoidasida</taxon>
        <taxon>Piroplasmida</taxon>
        <taxon>Theileriidae</taxon>
        <taxon>Theileria</taxon>
    </lineage>
</organism>
<proteinExistence type="predicted"/>
<keyword evidence="3 4" id="KW-0472">Membrane</keyword>
<keyword evidence="4" id="KW-1133">Transmembrane helix</keyword>
<name>L0AWF1_THEEQ</name>
<evidence type="ECO:0000313" key="6">
    <source>
        <dbReference type="Proteomes" id="UP000031512"/>
    </source>
</evidence>
<evidence type="ECO:0000256" key="3">
    <source>
        <dbReference type="ARBA" id="ARBA00023136"/>
    </source>
</evidence>
<evidence type="ECO:0000256" key="1">
    <source>
        <dbReference type="ARBA" id="ARBA00004370"/>
    </source>
</evidence>
<dbReference type="VEuPathDB" id="PiroplasmaDB:BEWA_027510"/>
<dbReference type="Proteomes" id="UP000031512">
    <property type="component" value="Chromosome 1"/>
</dbReference>
<dbReference type="RefSeq" id="XP_004829568.1">
    <property type="nucleotide sequence ID" value="XM_004829511.1"/>
</dbReference>
<dbReference type="GeneID" id="15807211"/>
<dbReference type="KEGG" id="beq:BEWA_027510"/>
<keyword evidence="2 4" id="KW-0812">Transmembrane</keyword>
<dbReference type="InterPro" id="IPR036257">
    <property type="entry name" value="Cyt_c_oxidase_su2_TM_sf"/>
</dbReference>
<accession>L0AWF1</accession>
<comment type="subcellular location">
    <subcellularLocation>
        <location evidence="1">Membrane</location>
    </subcellularLocation>
</comment>
<gene>
    <name evidence="5" type="ORF">BEWA_027510</name>
</gene>
<evidence type="ECO:0000256" key="4">
    <source>
        <dbReference type="SAM" id="Phobius"/>
    </source>
</evidence>
<dbReference type="eggNOG" id="ENOG502SWBJ">
    <property type="taxonomic scope" value="Eukaryota"/>
</dbReference>
<dbReference type="GO" id="GO:0016020">
    <property type="term" value="C:membrane"/>
    <property type="evidence" value="ECO:0007669"/>
    <property type="project" value="UniProtKB-SubCell"/>
</dbReference>
<dbReference type="OrthoDB" id="430505at2759"/>
<dbReference type="Gene3D" id="1.10.287.90">
    <property type="match status" value="1"/>
</dbReference>
<protein>
    <submittedName>
        <fullName evidence="5">Uncharacterized protein</fullName>
    </submittedName>
</protein>
<dbReference type="EMBL" id="CP001669">
    <property type="protein sequence ID" value="AFZ79902.1"/>
    <property type="molecule type" value="Genomic_DNA"/>
</dbReference>
<keyword evidence="6" id="KW-1185">Reference proteome</keyword>
<evidence type="ECO:0000256" key="2">
    <source>
        <dbReference type="ARBA" id="ARBA00022692"/>
    </source>
</evidence>
<evidence type="ECO:0000313" key="5">
    <source>
        <dbReference type="EMBL" id="AFZ79902.1"/>
    </source>
</evidence>
<dbReference type="AlphaFoldDB" id="L0AWF1"/>